<evidence type="ECO:0000256" key="5">
    <source>
        <dbReference type="ARBA" id="ARBA00022989"/>
    </source>
</evidence>
<sequence length="183" mass="19374">MEAHARSPGEFASSADRARLRAARACYSPPAASGQARDPPTRHLNEEDHVIEDFRKFLLQTNALALAIGVVIGAAIGKVVTSLVSDILMPVIGIAIPGGAWRDLKLVLTTKPDGTPANAITYGAFIGNIVDFVIIAAAVFMITRYILKPAPASTARTKECPECKEIVPAAARRCRACTSPLPA</sequence>
<dbReference type="GO" id="GO:0008381">
    <property type="term" value="F:mechanosensitive monoatomic ion channel activity"/>
    <property type="evidence" value="ECO:0007669"/>
    <property type="project" value="UniProtKB-UniRule"/>
</dbReference>
<dbReference type="SUPFAM" id="SSF81330">
    <property type="entry name" value="Gated mechanosensitive channel"/>
    <property type="match status" value="1"/>
</dbReference>
<dbReference type="PANTHER" id="PTHR30266:SF2">
    <property type="entry name" value="LARGE-CONDUCTANCE MECHANOSENSITIVE CHANNEL"/>
    <property type="match status" value="1"/>
</dbReference>
<name>A0A538U9X0_UNCEI</name>
<comment type="subunit">
    <text evidence="9">Homopentamer.</text>
</comment>
<dbReference type="AlphaFoldDB" id="A0A538U9X0"/>
<comment type="subcellular location">
    <subcellularLocation>
        <location evidence="9">Cell membrane</location>
        <topology evidence="9">Multi-pass membrane protein</topology>
    </subcellularLocation>
    <subcellularLocation>
        <location evidence="1">Membrane</location>
        <topology evidence="1">Multi-pass membrane protein</topology>
    </subcellularLocation>
</comment>
<dbReference type="InterPro" id="IPR037673">
    <property type="entry name" value="MSC/AndL"/>
</dbReference>
<keyword evidence="2 9" id="KW-0813">Transport</keyword>
<dbReference type="HAMAP" id="MF_00115">
    <property type="entry name" value="MscL"/>
    <property type="match status" value="1"/>
</dbReference>
<keyword evidence="6 9" id="KW-0406">Ion transport</keyword>
<protein>
    <recommendedName>
        <fullName evidence="9">Large-conductance mechanosensitive channel</fullName>
    </recommendedName>
</protein>
<feature type="transmembrane region" description="Helical" evidence="9">
    <location>
        <begin position="120"/>
        <end position="147"/>
    </location>
</feature>
<dbReference type="NCBIfam" id="TIGR00220">
    <property type="entry name" value="mscL"/>
    <property type="match status" value="1"/>
</dbReference>
<dbReference type="InterPro" id="IPR036019">
    <property type="entry name" value="MscL_channel"/>
</dbReference>
<keyword evidence="4 9" id="KW-0812">Transmembrane</keyword>
<evidence type="ECO:0000256" key="7">
    <source>
        <dbReference type="ARBA" id="ARBA00023136"/>
    </source>
</evidence>
<proteinExistence type="inferred from homology"/>
<evidence type="ECO:0000313" key="10">
    <source>
        <dbReference type="EMBL" id="TMQ72703.1"/>
    </source>
</evidence>
<evidence type="ECO:0000256" key="8">
    <source>
        <dbReference type="ARBA" id="ARBA00023303"/>
    </source>
</evidence>
<dbReference type="InterPro" id="IPR001185">
    <property type="entry name" value="MS_channel"/>
</dbReference>
<feature type="transmembrane region" description="Helical" evidence="9">
    <location>
        <begin position="57"/>
        <end position="76"/>
    </location>
</feature>
<keyword evidence="8 9" id="KW-0407">Ion channel</keyword>
<gene>
    <name evidence="9 10" type="primary">mscL</name>
    <name evidence="10" type="ORF">E6K80_02065</name>
</gene>
<evidence type="ECO:0000256" key="9">
    <source>
        <dbReference type="HAMAP-Rule" id="MF_00115"/>
    </source>
</evidence>
<dbReference type="Pfam" id="PF01741">
    <property type="entry name" value="MscL"/>
    <property type="match status" value="1"/>
</dbReference>
<comment type="caution">
    <text evidence="10">The sequence shown here is derived from an EMBL/GenBank/DDBJ whole genome shotgun (WGS) entry which is preliminary data.</text>
</comment>
<evidence type="ECO:0000256" key="3">
    <source>
        <dbReference type="ARBA" id="ARBA00022475"/>
    </source>
</evidence>
<reference evidence="10 11" key="1">
    <citation type="journal article" date="2019" name="Nat. Microbiol.">
        <title>Mediterranean grassland soil C-N compound turnover is dependent on rainfall and depth, and is mediated by genomically divergent microorganisms.</title>
        <authorList>
            <person name="Diamond S."/>
            <person name="Andeer P.F."/>
            <person name="Li Z."/>
            <person name="Crits-Christoph A."/>
            <person name="Burstein D."/>
            <person name="Anantharaman K."/>
            <person name="Lane K.R."/>
            <person name="Thomas B.C."/>
            <person name="Pan C."/>
            <person name="Northen T.R."/>
            <person name="Banfield J.F."/>
        </authorList>
    </citation>
    <scope>NUCLEOTIDE SEQUENCE [LARGE SCALE GENOMIC DNA]</scope>
    <source>
        <strain evidence="10">WS_10</strain>
    </source>
</reference>
<dbReference type="PANTHER" id="PTHR30266">
    <property type="entry name" value="MECHANOSENSITIVE CHANNEL MSCL"/>
    <property type="match status" value="1"/>
</dbReference>
<comment type="similarity">
    <text evidence="9">Belongs to the MscL family.</text>
</comment>
<dbReference type="EMBL" id="VBPA01000045">
    <property type="protein sequence ID" value="TMQ72703.1"/>
    <property type="molecule type" value="Genomic_DNA"/>
</dbReference>
<keyword evidence="3 9" id="KW-1003">Cell membrane</keyword>
<evidence type="ECO:0000256" key="2">
    <source>
        <dbReference type="ARBA" id="ARBA00022448"/>
    </source>
</evidence>
<accession>A0A538U9X0</accession>
<evidence type="ECO:0000256" key="1">
    <source>
        <dbReference type="ARBA" id="ARBA00004141"/>
    </source>
</evidence>
<dbReference type="Proteomes" id="UP000319836">
    <property type="component" value="Unassembled WGS sequence"/>
</dbReference>
<keyword evidence="7 9" id="KW-0472">Membrane</keyword>
<comment type="function">
    <text evidence="9">Channel that opens in response to stretch forces in the membrane lipid bilayer. May participate in the regulation of osmotic pressure changes within the cell.</text>
</comment>
<evidence type="ECO:0000313" key="11">
    <source>
        <dbReference type="Proteomes" id="UP000319836"/>
    </source>
</evidence>
<evidence type="ECO:0000256" key="4">
    <source>
        <dbReference type="ARBA" id="ARBA00022692"/>
    </source>
</evidence>
<dbReference type="Gene3D" id="1.10.1200.120">
    <property type="entry name" value="Large-conductance mechanosensitive channel, MscL, domain 1"/>
    <property type="match status" value="1"/>
</dbReference>
<organism evidence="10 11">
    <name type="scientific">Eiseniibacteriota bacterium</name>
    <dbReference type="NCBI Taxonomy" id="2212470"/>
    <lineage>
        <taxon>Bacteria</taxon>
        <taxon>Candidatus Eiseniibacteriota</taxon>
    </lineage>
</organism>
<dbReference type="GO" id="GO:0005886">
    <property type="term" value="C:plasma membrane"/>
    <property type="evidence" value="ECO:0007669"/>
    <property type="project" value="UniProtKB-SubCell"/>
</dbReference>
<keyword evidence="5 9" id="KW-1133">Transmembrane helix</keyword>
<evidence type="ECO:0000256" key="6">
    <source>
        <dbReference type="ARBA" id="ARBA00023065"/>
    </source>
</evidence>